<dbReference type="AlphaFoldDB" id="A0A5N4AE60"/>
<dbReference type="InterPro" id="IPR017970">
    <property type="entry name" value="Homeobox_CS"/>
</dbReference>
<protein>
    <recommendedName>
        <fullName evidence="10">Homeobox domain-containing protein</fullName>
    </recommendedName>
</protein>
<reference evidence="11 12" key="1">
    <citation type="journal article" date="2018" name="Elife">
        <title>Firefly genomes illuminate parallel origins of bioluminescence in beetles.</title>
        <authorList>
            <person name="Fallon T.R."/>
            <person name="Lower S.E."/>
            <person name="Chang C.H."/>
            <person name="Bessho-Uehara M."/>
            <person name="Martin G.J."/>
            <person name="Bewick A.J."/>
            <person name="Behringer M."/>
            <person name="Debat H.J."/>
            <person name="Wong I."/>
            <person name="Day J.C."/>
            <person name="Suvorov A."/>
            <person name="Silva C.J."/>
            <person name="Stanger-Hall K.F."/>
            <person name="Hall D.W."/>
            <person name="Schmitz R.J."/>
            <person name="Nelson D.R."/>
            <person name="Lewis S.M."/>
            <person name="Shigenobu S."/>
            <person name="Bybee S.M."/>
            <person name="Larracuente A.M."/>
            <person name="Oba Y."/>
            <person name="Weng J.K."/>
        </authorList>
    </citation>
    <scope>NUCLEOTIDE SEQUENCE [LARGE SCALE GENOMIC DNA]</scope>
    <source>
        <strain evidence="11">1611_PpyrPB1</strain>
        <tissue evidence="11">Whole body</tissue>
    </source>
</reference>
<dbReference type="PROSITE" id="PS50071">
    <property type="entry name" value="HOMEOBOX_2"/>
    <property type="match status" value="1"/>
</dbReference>
<evidence type="ECO:0000256" key="5">
    <source>
        <dbReference type="ARBA" id="ARBA00023155"/>
    </source>
</evidence>
<accession>A0A5N4AE60</accession>
<evidence type="ECO:0000313" key="11">
    <source>
        <dbReference type="EMBL" id="KAB0795612.1"/>
    </source>
</evidence>
<keyword evidence="5 7" id="KW-0371">Homeobox</keyword>
<evidence type="ECO:0000256" key="4">
    <source>
        <dbReference type="ARBA" id="ARBA00023125"/>
    </source>
</evidence>
<dbReference type="PANTHER" id="PTHR24340">
    <property type="entry name" value="HOMEOBOX PROTEIN NKX"/>
    <property type="match status" value="1"/>
</dbReference>
<dbReference type="GO" id="GO:0000978">
    <property type="term" value="F:RNA polymerase II cis-regulatory region sequence-specific DNA binding"/>
    <property type="evidence" value="ECO:0007669"/>
    <property type="project" value="TreeGrafter"/>
</dbReference>
<evidence type="ECO:0000256" key="7">
    <source>
        <dbReference type="PROSITE-ProRule" id="PRU00108"/>
    </source>
</evidence>
<feature type="domain" description="Homeobox" evidence="10">
    <location>
        <begin position="167"/>
        <end position="227"/>
    </location>
</feature>
<dbReference type="PRINTS" id="PR00024">
    <property type="entry name" value="HOMEOBOX"/>
</dbReference>
<dbReference type="Gene3D" id="1.10.10.60">
    <property type="entry name" value="Homeodomain-like"/>
    <property type="match status" value="1"/>
</dbReference>
<dbReference type="EMBL" id="VVIM01000008">
    <property type="protein sequence ID" value="KAB0795612.1"/>
    <property type="molecule type" value="Genomic_DNA"/>
</dbReference>
<evidence type="ECO:0000313" key="12">
    <source>
        <dbReference type="Proteomes" id="UP000327044"/>
    </source>
</evidence>
<dbReference type="PROSITE" id="PS00027">
    <property type="entry name" value="HOMEOBOX_1"/>
    <property type="match status" value="1"/>
</dbReference>
<dbReference type="InParanoid" id="A0A5N4AE60"/>
<evidence type="ECO:0000259" key="10">
    <source>
        <dbReference type="PROSITE" id="PS50071"/>
    </source>
</evidence>
<proteinExistence type="inferred from homology"/>
<gene>
    <name evidence="11" type="ORF">PPYR_12451</name>
</gene>
<feature type="DNA-binding region" description="Homeobox" evidence="7">
    <location>
        <begin position="169"/>
        <end position="228"/>
    </location>
</feature>
<dbReference type="GO" id="GO:0000981">
    <property type="term" value="F:DNA-binding transcription factor activity, RNA polymerase II-specific"/>
    <property type="evidence" value="ECO:0007669"/>
    <property type="project" value="InterPro"/>
</dbReference>
<dbReference type="GO" id="GO:0005634">
    <property type="term" value="C:nucleus"/>
    <property type="evidence" value="ECO:0007669"/>
    <property type="project" value="UniProtKB-SubCell"/>
</dbReference>
<keyword evidence="6 7" id="KW-0539">Nucleus</keyword>
<comment type="subcellular location">
    <subcellularLocation>
        <location evidence="1 7 8">Nucleus</location>
    </subcellularLocation>
</comment>
<comment type="caution">
    <text evidence="11">The sequence shown here is derived from an EMBL/GenBank/DDBJ whole genome shotgun (WGS) entry which is preliminary data.</text>
</comment>
<dbReference type="InterPro" id="IPR009057">
    <property type="entry name" value="Homeodomain-like_sf"/>
</dbReference>
<comment type="similarity">
    <text evidence="2">Belongs to the NK-2 homeobox family.</text>
</comment>
<evidence type="ECO:0000256" key="3">
    <source>
        <dbReference type="ARBA" id="ARBA00022473"/>
    </source>
</evidence>
<evidence type="ECO:0000256" key="1">
    <source>
        <dbReference type="ARBA" id="ARBA00004123"/>
    </source>
</evidence>
<dbReference type="FunFam" id="1.10.10.60:FF:000078">
    <property type="entry name" value="NK2 homeobox 3"/>
    <property type="match status" value="1"/>
</dbReference>
<keyword evidence="4 7" id="KW-0238">DNA-binding</keyword>
<sequence>MMDPTFHSGDNFENCDTTTNSSCLTTPFSVKDILNLNISSDTDFGCSSLNFASLNSIKNEYGQYEEFNSFSQQPHWDNNYVVPTYDHYNYNFYNPSETNIKCEPNYANKNFVCDTSYAAPSHVQQLSNLCIPYQDRSKESEFTGMESPKHQQVTSSKTELRKSHRQRTKRKPRVLFSQAQVYELERRFKQQKYLSAPEREQMAQGLKLTSTQVKIWFQNRRYKCKRQKLEKGIDQEKSKLPINTNVSSSTSGYCLTNQYQTGYSYGTGNLNEFGNCNDNSNFNIRFNDFTY</sequence>
<evidence type="ECO:0000256" key="8">
    <source>
        <dbReference type="RuleBase" id="RU000682"/>
    </source>
</evidence>
<feature type="region of interest" description="Disordered" evidence="9">
    <location>
        <begin position="140"/>
        <end position="170"/>
    </location>
</feature>
<dbReference type="InterPro" id="IPR001356">
    <property type="entry name" value="HD"/>
</dbReference>
<evidence type="ECO:0000256" key="2">
    <source>
        <dbReference type="ARBA" id="ARBA00005661"/>
    </source>
</evidence>
<keyword evidence="12" id="KW-1185">Reference proteome</keyword>
<evidence type="ECO:0000256" key="9">
    <source>
        <dbReference type="SAM" id="MobiDB-lite"/>
    </source>
</evidence>
<dbReference type="InterPro" id="IPR020479">
    <property type="entry name" value="HD_metazoa"/>
</dbReference>
<dbReference type="Pfam" id="PF00046">
    <property type="entry name" value="Homeodomain"/>
    <property type="match status" value="1"/>
</dbReference>
<dbReference type="CDD" id="cd00086">
    <property type="entry name" value="homeodomain"/>
    <property type="match status" value="1"/>
</dbReference>
<evidence type="ECO:0000256" key="6">
    <source>
        <dbReference type="ARBA" id="ARBA00023242"/>
    </source>
</evidence>
<organism evidence="11 12">
    <name type="scientific">Photinus pyralis</name>
    <name type="common">Common eastern firefly</name>
    <name type="synonym">Lampyris pyralis</name>
    <dbReference type="NCBI Taxonomy" id="7054"/>
    <lineage>
        <taxon>Eukaryota</taxon>
        <taxon>Metazoa</taxon>
        <taxon>Ecdysozoa</taxon>
        <taxon>Arthropoda</taxon>
        <taxon>Hexapoda</taxon>
        <taxon>Insecta</taxon>
        <taxon>Pterygota</taxon>
        <taxon>Neoptera</taxon>
        <taxon>Endopterygota</taxon>
        <taxon>Coleoptera</taxon>
        <taxon>Polyphaga</taxon>
        <taxon>Elateriformia</taxon>
        <taxon>Elateroidea</taxon>
        <taxon>Lampyridae</taxon>
        <taxon>Lampyrinae</taxon>
        <taxon>Photinus</taxon>
    </lineage>
</organism>
<dbReference type="OrthoDB" id="6159439at2759"/>
<dbReference type="PANTHER" id="PTHR24340:SF41">
    <property type="entry name" value="MUSCLE-SPECIFIC HOMEOBOX PROTEIN TINMAN-RELATED"/>
    <property type="match status" value="1"/>
</dbReference>
<dbReference type="InterPro" id="IPR050394">
    <property type="entry name" value="Homeobox_NK-like"/>
</dbReference>
<name>A0A5N4AE60_PHOPY</name>
<dbReference type="SMART" id="SM00389">
    <property type="entry name" value="HOX"/>
    <property type="match status" value="1"/>
</dbReference>
<dbReference type="GO" id="GO:0030154">
    <property type="term" value="P:cell differentiation"/>
    <property type="evidence" value="ECO:0007669"/>
    <property type="project" value="TreeGrafter"/>
</dbReference>
<dbReference type="FunCoup" id="A0A5N4AE60">
    <property type="interactions" value="125"/>
</dbReference>
<dbReference type="SUPFAM" id="SSF46689">
    <property type="entry name" value="Homeodomain-like"/>
    <property type="match status" value="1"/>
</dbReference>
<dbReference type="Proteomes" id="UP000327044">
    <property type="component" value="Unassembled WGS sequence"/>
</dbReference>
<keyword evidence="3" id="KW-0217">Developmental protein</keyword>